<dbReference type="InterPro" id="IPR006379">
    <property type="entry name" value="HAD-SF_hydro_IIB"/>
</dbReference>
<keyword evidence="2" id="KW-1185">Reference proteome</keyword>
<proteinExistence type="predicted"/>
<reference evidence="1 2" key="1">
    <citation type="submission" date="2021-08" db="EMBL/GenBank/DDBJ databases">
        <authorList>
            <person name="Peeters C."/>
        </authorList>
    </citation>
    <scope>NUCLEOTIDE SEQUENCE [LARGE SCALE GENOMIC DNA]</scope>
    <source>
        <strain evidence="1 2">LMG 23994</strain>
    </source>
</reference>
<dbReference type="SUPFAM" id="SSF56784">
    <property type="entry name" value="HAD-like"/>
    <property type="match status" value="1"/>
</dbReference>
<dbReference type="InterPro" id="IPR036412">
    <property type="entry name" value="HAD-like_sf"/>
</dbReference>
<accession>A0ABM8WJ49</accession>
<evidence type="ECO:0000313" key="2">
    <source>
        <dbReference type="Proteomes" id="UP000701702"/>
    </source>
</evidence>
<dbReference type="InterPro" id="IPR023214">
    <property type="entry name" value="HAD_sf"/>
</dbReference>
<dbReference type="PANTHER" id="PTHR10000">
    <property type="entry name" value="PHOSPHOSERINE PHOSPHATASE"/>
    <property type="match status" value="1"/>
</dbReference>
<dbReference type="EMBL" id="CAJZAF010000004">
    <property type="protein sequence ID" value="CAG9167429.1"/>
    <property type="molecule type" value="Genomic_DNA"/>
</dbReference>
<dbReference type="Gene3D" id="3.40.50.1000">
    <property type="entry name" value="HAD superfamily/HAD-like"/>
    <property type="match status" value="2"/>
</dbReference>
<protein>
    <recommendedName>
        <fullName evidence="3">HAD-superfamily hydrolase subfamily IIB</fullName>
    </recommendedName>
</protein>
<dbReference type="PANTHER" id="PTHR10000:SF8">
    <property type="entry name" value="HAD SUPERFAMILY HYDROLASE-LIKE, TYPE 3"/>
    <property type="match status" value="1"/>
</dbReference>
<evidence type="ECO:0000313" key="1">
    <source>
        <dbReference type="EMBL" id="CAG9167429.1"/>
    </source>
</evidence>
<sequence length="287" mass="30885">MSTDPTASGNGARQAAVQSGTMQLLQTLAAPALRRVRGILTDIDGTLTTGGRLPARAALALEQLHQAGLHVIPVTGRCIAWAEILVRLWPVDAIIGENGAFYSHLRDGRLLTRFLDDAPTRARNRDRIRALGERIVREVPGSALASDQAWHAADLAIDHAEDVTPLPPDAVSHIVRLMQDEGMTATVSSIHVNGWFGQHDKLSMSRLCAAELLGEDLDIRRDEWLFIGDSANDASMFAHFPLSVGVANVREILPQLPVAPAYVTEAVGGDGFAEMAERLLAARSDSA</sequence>
<comment type="caution">
    <text evidence="1">The sequence shown here is derived from an EMBL/GenBank/DDBJ whole genome shotgun (WGS) entry which is preliminary data.</text>
</comment>
<dbReference type="NCBIfam" id="TIGR01484">
    <property type="entry name" value="HAD-SF-IIB"/>
    <property type="match status" value="1"/>
</dbReference>
<dbReference type="Proteomes" id="UP000701702">
    <property type="component" value="Unassembled WGS sequence"/>
</dbReference>
<dbReference type="Pfam" id="PF08282">
    <property type="entry name" value="Hydrolase_3"/>
    <property type="match status" value="2"/>
</dbReference>
<name>A0ABM8WJ49_9BURK</name>
<gene>
    <name evidence="1" type="ORF">LMG23994_01197</name>
</gene>
<organism evidence="1 2">
    <name type="scientific">Cupriavidus pinatubonensis</name>
    <dbReference type="NCBI Taxonomy" id="248026"/>
    <lineage>
        <taxon>Bacteria</taxon>
        <taxon>Pseudomonadati</taxon>
        <taxon>Pseudomonadota</taxon>
        <taxon>Betaproteobacteria</taxon>
        <taxon>Burkholderiales</taxon>
        <taxon>Burkholderiaceae</taxon>
        <taxon>Cupriavidus</taxon>
    </lineage>
</organism>
<evidence type="ECO:0008006" key="3">
    <source>
        <dbReference type="Google" id="ProtNLM"/>
    </source>
</evidence>